<sequence length="229" mass="25084">VLVTGGSGFIGSNLVELLLDLGYKVRVLDNLSTGYFHNIAHLVDHPRFEFQLGDILDLPAVEKAVDGVEYVYHLAAMSKVAPSMKDPKMAKYCLETNSLGTINVLNASRNTGGAVKKVVYAASSTYYGNGKTPMREDAAPDLLTPYSSSKYEGEIQMDIYDRIFGLPTVSIRFMMVFGPRQPTSGAYAIVTGVFVKKLQDDQPLPIEGDGSHFRDFVHVRDIGETLILA</sequence>
<evidence type="ECO:0000313" key="3">
    <source>
        <dbReference type="EMBL" id="ORZ37982.1"/>
    </source>
</evidence>
<protein>
    <recommendedName>
        <fullName evidence="2">NAD-dependent epimerase/dehydratase domain-containing protein</fullName>
    </recommendedName>
</protein>
<name>A0A1Y2HXW8_9FUNG</name>
<reference evidence="3 4" key="1">
    <citation type="submission" date="2016-07" db="EMBL/GenBank/DDBJ databases">
        <title>Pervasive Adenine N6-methylation of Active Genes in Fungi.</title>
        <authorList>
            <consortium name="DOE Joint Genome Institute"/>
            <person name="Mondo S.J."/>
            <person name="Dannebaum R.O."/>
            <person name="Kuo R.C."/>
            <person name="Labutti K."/>
            <person name="Haridas S."/>
            <person name="Kuo A."/>
            <person name="Salamov A."/>
            <person name="Ahrendt S.R."/>
            <person name="Lipzen A."/>
            <person name="Sullivan W."/>
            <person name="Andreopoulos W.B."/>
            <person name="Clum A."/>
            <person name="Lindquist E."/>
            <person name="Daum C."/>
            <person name="Ramamoorthy G.K."/>
            <person name="Gryganskyi A."/>
            <person name="Culley D."/>
            <person name="Magnuson J.K."/>
            <person name="James T.Y."/>
            <person name="O'Malley M.A."/>
            <person name="Stajich J.E."/>
            <person name="Spatafora J.W."/>
            <person name="Visel A."/>
            <person name="Grigoriev I.V."/>
        </authorList>
    </citation>
    <scope>NUCLEOTIDE SEQUENCE [LARGE SCALE GENOMIC DNA]</scope>
    <source>
        <strain evidence="3 4">PL171</strain>
    </source>
</reference>
<dbReference type="OrthoDB" id="331544at2759"/>
<evidence type="ECO:0000256" key="1">
    <source>
        <dbReference type="ARBA" id="ARBA00007637"/>
    </source>
</evidence>
<dbReference type="EMBL" id="MCFL01000010">
    <property type="protein sequence ID" value="ORZ37982.1"/>
    <property type="molecule type" value="Genomic_DNA"/>
</dbReference>
<feature type="non-terminal residue" evidence="3">
    <location>
        <position position="229"/>
    </location>
</feature>
<dbReference type="Gene3D" id="3.90.25.10">
    <property type="entry name" value="UDP-galactose 4-epimerase, domain 1"/>
    <property type="match status" value="1"/>
</dbReference>
<dbReference type="Gene3D" id="3.40.50.720">
    <property type="entry name" value="NAD(P)-binding Rossmann-like Domain"/>
    <property type="match status" value="1"/>
</dbReference>
<dbReference type="SUPFAM" id="SSF51735">
    <property type="entry name" value="NAD(P)-binding Rossmann-fold domains"/>
    <property type="match status" value="1"/>
</dbReference>
<dbReference type="Proteomes" id="UP000193411">
    <property type="component" value="Unassembled WGS sequence"/>
</dbReference>
<dbReference type="InterPro" id="IPR001509">
    <property type="entry name" value="Epimerase_deHydtase"/>
</dbReference>
<accession>A0A1Y2HXW8</accession>
<dbReference type="Pfam" id="PF01370">
    <property type="entry name" value="Epimerase"/>
    <property type="match status" value="1"/>
</dbReference>
<feature type="non-terminal residue" evidence="3">
    <location>
        <position position="1"/>
    </location>
</feature>
<dbReference type="PANTHER" id="PTHR43000">
    <property type="entry name" value="DTDP-D-GLUCOSE 4,6-DEHYDRATASE-RELATED"/>
    <property type="match status" value="1"/>
</dbReference>
<keyword evidence="4" id="KW-1185">Reference proteome</keyword>
<dbReference type="STRING" id="765915.A0A1Y2HXW8"/>
<evidence type="ECO:0000313" key="4">
    <source>
        <dbReference type="Proteomes" id="UP000193411"/>
    </source>
</evidence>
<comment type="caution">
    <text evidence="3">The sequence shown here is derived from an EMBL/GenBank/DDBJ whole genome shotgun (WGS) entry which is preliminary data.</text>
</comment>
<gene>
    <name evidence="3" type="ORF">BCR44DRAFT_106205</name>
</gene>
<dbReference type="InterPro" id="IPR036291">
    <property type="entry name" value="NAD(P)-bd_dom_sf"/>
</dbReference>
<dbReference type="AlphaFoldDB" id="A0A1Y2HXW8"/>
<proteinExistence type="inferred from homology"/>
<organism evidence="3 4">
    <name type="scientific">Catenaria anguillulae PL171</name>
    <dbReference type="NCBI Taxonomy" id="765915"/>
    <lineage>
        <taxon>Eukaryota</taxon>
        <taxon>Fungi</taxon>
        <taxon>Fungi incertae sedis</taxon>
        <taxon>Blastocladiomycota</taxon>
        <taxon>Blastocladiomycetes</taxon>
        <taxon>Blastocladiales</taxon>
        <taxon>Catenariaceae</taxon>
        <taxon>Catenaria</taxon>
    </lineage>
</organism>
<feature type="domain" description="NAD-dependent epimerase/dehydratase" evidence="2">
    <location>
        <begin position="1"/>
        <end position="228"/>
    </location>
</feature>
<evidence type="ECO:0000259" key="2">
    <source>
        <dbReference type="Pfam" id="PF01370"/>
    </source>
</evidence>
<comment type="similarity">
    <text evidence="1">Belongs to the NAD(P)-dependent epimerase/dehydratase family.</text>
</comment>